<protein>
    <submittedName>
        <fullName evidence="2">Protein N-acetyltransferase, RimJ/RimL family</fullName>
    </submittedName>
</protein>
<dbReference type="RefSeq" id="WP_175445442.1">
    <property type="nucleotide sequence ID" value="NZ_BMWO01000005.1"/>
</dbReference>
<evidence type="ECO:0000313" key="2">
    <source>
        <dbReference type="EMBL" id="SDE93915.1"/>
    </source>
</evidence>
<keyword evidence="2" id="KW-0808">Transferase</keyword>
<dbReference type="PANTHER" id="PTHR43072">
    <property type="entry name" value="N-ACETYLTRANSFERASE"/>
    <property type="match status" value="1"/>
</dbReference>
<dbReference type="Gene3D" id="3.40.630.30">
    <property type="match status" value="1"/>
</dbReference>
<reference evidence="2 3" key="1">
    <citation type="submission" date="2016-10" db="EMBL/GenBank/DDBJ databases">
        <authorList>
            <person name="de Groot N.N."/>
        </authorList>
    </citation>
    <scope>NUCLEOTIDE SEQUENCE [LARGE SCALE GENOMIC DNA]</scope>
    <source>
        <strain evidence="2 3">DSM 16195</strain>
    </source>
</reference>
<dbReference type="STRING" id="227084.SAMN05421855_103447"/>
<dbReference type="AlphaFoldDB" id="A0A1G7H0P0"/>
<dbReference type="Proteomes" id="UP000199321">
    <property type="component" value="Unassembled WGS sequence"/>
</dbReference>
<dbReference type="CDD" id="cd04301">
    <property type="entry name" value="NAT_SF"/>
    <property type="match status" value="1"/>
</dbReference>
<sequence length="182" mass="20865">MKFEKTFYTVKSGKQITVRSPLVADAQAILSLKRGYIENTTTLPLTLEEYPNNLKKESHLIEEYQNSTNSIVLIAEFEDELIGNIDLTGSKRSKINHTAMLGMGIQKDWRNQGLGKILITAAVDWAKNKSKIEIVWLAVYASNELGYNLYKNMGFEVSGIIKDFFKENEDYIDKVQMYQRIK</sequence>
<evidence type="ECO:0000259" key="1">
    <source>
        <dbReference type="PROSITE" id="PS51186"/>
    </source>
</evidence>
<proteinExistence type="predicted"/>
<dbReference type="Pfam" id="PF00583">
    <property type="entry name" value="Acetyltransf_1"/>
    <property type="match status" value="1"/>
</dbReference>
<dbReference type="InterPro" id="IPR000182">
    <property type="entry name" value="GNAT_dom"/>
</dbReference>
<evidence type="ECO:0000313" key="3">
    <source>
        <dbReference type="Proteomes" id="UP000199321"/>
    </source>
</evidence>
<dbReference type="PROSITE" id="PS51186">
    <property type="entry name" value="GNAT"/>
    <property type="match status" value="1"/>
</dbReference>
<dbReference type="EMBL" id="FNBA01000003">
    <property type="protein sequence ID" value="SDE93915.1"/>
    <property type="molecule type" value="Genomic_DNA"/>
</dbReference>
<name>A0A1G7H0P0_9FLAO</name>
<dbReference type="GO" id="GO:0016747">
    <property type="term" value="F:acyltransferase activity, transferring groups other than amino-acyl groups"/>
    <property type="evidence" value="ECO:0007669"/>
    <property type="project" value="InterPro"/>
</dbReference>
<feature type="domain" description="N-acetyltransferase" evidence="1">
    <location>
        <begin position="16"/>
        <end position="182"/>
    </location>
</feature>
<dbReference type="InterPro" id="IPR016181">
    <property type="entry name" value="Acyl_CoA_acyltransferase"/>
</dbReference>
<organism evidence="2 3">
    <name type="scientific">Ulvibacter litoralis</name>
    <dbReference type="NCBI Taxonomy" id="227084"/>
    <lineage>
        <taxon>Bacteria</taxon>
        <taxon>Pseudomonadati</taxon>
        <taxon>Bacteroidota</taxon>
        <taxon>Flavobacteriia</taxon>
        <taxon>Flavobacteriales</taxon>
        <taxon>Flavobacteriaceae</taxon>
        <taxon>Ulvibacter</taxon>
    </lineage>
</organism>
<gene>
    <name evidence="2" type="ORF">SAMN05421855_103447</name>
</gene>
<accession>A0A1G7H0P0</accession>
<dbReference type="SUPFAM" id="SSF55729">
    <property type="entry name" value="Acyl-CoA N-acyltransferases (Nat)"/>
    <property type="match status" value="1"/>
</dbReference>
<keyword evidence="3" id="KW-1185">Reference proteome</keyword>